<dbReference type="HOGENOM" id="CLU_1928337_0_0_1"/>
<proteinExistence type="predicted"/>
<evidence type="ECO:0000313" key="2">
    <source>
        <dbReference type="Proteomes" id="UP000019376"/>
    </source>
</evidence>
<keyword evidence="2" id="KW-1185">Reference proteome</keyword>
<gene>
    <name evidence="1" type="ORF">PDE_07277</name>
</gene>
<dbReference type="AlphaFoldDB" id="S8BBS0"/>
<organism evidence="1 2">
    <name type="scientific">Penicillium oxalicum (strain 114-2 / CGMCC 5302)</name>
    <name type="common">Penicillium decumbens</name>
    <dbReference type="NCBI Taxonomy" id="933388"/>
    <lineage>
        <taxon>Eukaryota</taxon>
        <taxon>Fungi</taxon>
        <taxon>Dikarya</taxon>
        <taxon>Ascomycota</taxon>
        <taxon>Pezizomycotina</taxon>
        <taxon>Eurotiomycetes</taxon>
        <taxon>Eurotiomycetidae</taxon>
        <taxon>Eurotiales</taxon>
        <taxon>Aspergillaceae</taxon>
        <taxon>Penicillium</taxon>
    </lineage>
</organism>
<sequence>MNDCPYTVCTLLQKSNHLIWHPSLPPQSLERELVVQAQALPGSFFAICAWTPTQSKSLYNADGLEDPSFSKDPANHPGVGTSNNWLYTLYQCECASQKSTIGARPGANETDLYGSSKIDAVNTADTQVKNV</sequence>
<dbReference type="EMBL" id="KB644414">
    <property type="protein sequence ID" value="EPS32317.1"/>
    <property type="molecule type" value="Genomic_DNA"/>
</dbReference>
<evidence type="ECO:0000313" key="1">
    <source>
        <dbReference type="EMBL" id="EPS32317.1"/>
    </source>
</evidence>
<reference evidence="1 2" key="1">
    <citation type="journal article" date="2013" name="PLoS ONE">
        <title>Genomic and secretomic analyses reveal unique features of the lignocellulolytic enzyme system of Penicillium decumbens.</title>
        <authorList>
            <person name="Liu G."/>
            <person name="Zhang L."/>
            <person name="Wei X."/>
            <person name="Zou G."/>
            <person name="Qin Y."/>
            <person name="Ma L."/>
            <person name="Li J."/>
            <person name="Zheng H."/>
            <person name="Wang S."/>
            <person name="Wang C."/>
            <person name="Xun L."/>
            <person name="Zhao G.-P."/>
            <person name="Zhou Z."/>
            <person name="Qu Y."/>
        </authorList>
    </citation>
    <scope>NUCLEOTIDE SEQUENCE [LARGE SCALE GENOMIC DNA]</scope>
    <source>
        <strain evidence="2">114-2 / CGMCC 5302</strain>
    </source>
</reference>
<dbReference type="Proteomes" id="UP000019376">
    <property type="component" value="Unassembled WGS sequence"/>
</dbReference>
<protein>
    <submittedName>
        <fullName evidence="1">Uncharacterized protein</fullName>
    </submittedName>
</protein>
<name>S8BBS0_PENO1</name>
<accession>S8BBS0</accession>